<sequence>MVAAPIPRENRIRIVLPDDKLADPSPRRWSPGTLIQESSPPLASGSGAIAAVLPWNGPKPLYYFAYVSDAPWGSVKQ</sequence>
<reference evidence="1 2" key="1">
    <citation type="submission" date="2018-02" db="EMBL/GenBank/DDBJ databases">
        <title>The genomes of Aspergillus section Nigri reveals drivers in fungal speciation.</title>
        <authorList>
            <consortium name="DOE Joint Genome Institute"/>
            <person name="Vesth T.C."/>
            <person name="Nybo J."/>
            <person name="Theobald S."/>
            <person name="Brandl J."/>
            <person name="Frisvad J.C."/>
            <person name="Nielsen K.F."/>
            <person name="Lyhne E.K."/>
            <person name="Kogle M.E."/>
            <person name="Kuo A."/>
            <person name="Riley R."/>
            <person name="Clum A."/>
            <person name="Nolan M."/>
            <person name="Lipzen A."/>
            <person name="Salamov A."/>
            <person name="Henrissat B."/>
            <person name="Wiebenga A."/>
            <person name="De vries R.P."/>
            <person name="Grigoriev I.V."/>
            <person name="Mortensen U.H."/>
            <person name="Andersen M.R."/>
            <person name="Baker S.E."/>
        </authorList>
    </citation>
    <scope>NUCLEOTIDE SEQUENCE [LARGE SCALE GENOMIC DNA]</scope>
    <source>
        <strain evidence="1 2">CBS 707.79</strain>
    </source>
</reference>
<dbReference type="VEuPathDB" id="FungiDB:BO71DRAFT_400290"/>
<dbReference type="Proteomes" id="UP000247810">
    <property type="component" value="Unassembled WGS sequence"/>
</dbReference>
<protein>
    <submittedName>
        <fullName evidence="1">Uncharacterized protein</fullName>
    </submittedName>
</protein>
<accession>A0A319DEW3</accession>
<evidence type="ECO:0000313" key="1">
    <source>
        <dbReference type="EMBL" id="PYH92727.1"/>
    </source>
</evidence>
<organism evidence="1 2">
    <name type="scientific">Aspergillus ellipticus CBS 707.79</name>
    <dbReference type="NCBI Taxonomy" id="1448320"/>
    <lineage>
        <taxon>Eukaryota</taxon>
        <taxon>Fungi</taxon>
        <taxon>Dikarya</taxon>
        <taxon>Ascomycota</taxon>
        <taxon>Pezizomycotina</taxon>
        <taxon>Eurotiomycetes</taxon>
        <taxon>Eurotiomycetidae</taxon>
        <taxon>Eurotiales</taxon>
        <taxon>Aspergillaceae</taxon>
        <taxon>Aspergillus</taxon>
        <taxon>Aspergillus subgen. Circumdati</taxon>
    </lineage>
</organism>
<name>A0A319DEW3_9EURO</name>
<evidence type="ECO:0000313" key="2">
    <source>
        <dbReference type="Proteomes" id="UP000247810"/>
    </source>
</evidence>
<proteinExistence type="predicted"/>
<gene>
    <name evidence="1" type="ORF">BO71DRAFT_400290</name>
</gene>
<dbReference type="AlphaFoldDB" id="A0A319DEW3"/>
<dbReference type="EMBL" id="KZ825909">
    <property type="protein sequence ID" value="PYH92727.1"/>
    <property type="molecule type" value="Genomic_DNA"/>
</dbReference>
<keyword evidence="2" id="KW-1185">Reference proteome</keyword>